<feature type="domain" description="Fe/B12 periplasmic-binding" evidence="7">
    <location>
        <begin position="63"/>
        <end position="328"/>
    </location>
</feature>
<dbReference type="AlphaFoldDB" id="A0A074V474"/>
<dbReference type="GO" id="GO:1901678">
    <property type="term" value="P:iron coordination entity transport"/>
    <property type="evidence" value="ECO:0007669"/>
    <property type="project" value="UniProtKB-ARBA"/>
</dbReference>
<protein>
    <submittedName>
        <fullName evidence="8">ABC-type enterochelin transport system, periplasmic component</fullName>
    </submittedName>
</protein>
<name>A0A074V474_9NEIS</name>
<comment type="subcellular location">
    <subcellularLocation>
        <location evidence="1">Cell envelope</location>
    </subcellularLocation>
</comment>
<dbReference type="PROSITE" id="PS51257">
    <property type="entry name" value="PROKAR_LIPOPROTEIN"/>
    <property type="match status" value="1"/>
</dbReference>
<dbReference type="PANTHER" id="PTHR30532">
    <property type="entry name" value="IRON III DICITRATE-BINDING PERIPLASMIC PROTEIN"/>
    <property type="match status" value="1"/>
</dbReference>
<reference evidence="8 9" key="1">
    <citation type="journal article" date="2014" name="PLoS Genet.">
        <title>Hidden diversity in honey bee gut symbionts detected by single-cell genomics.</title>
        <authorList>
            <person name="Engel P."/>
            <person name="Stepanauskas R."/>
            <person name="Moran N."/>
        </authorList>
    </citation>
    <scope>NUCLEOTIDE SEQUENCE [LARGE SCALE GENOMIC DNA]</scope>
    <source>
        <strain evidence="8 9">SCGC AB-598-J21</strain>
    </source>
</reference>
<evidence type="ECO:0000256" key="4">
    <source>
        <dbReference type="ARBA" id="ARBA00022496"/>
    </source>
</evidence>
<keyword evidence="4" id="KW-0406">Ion transport</keyword>
<comment type="caution">
    <text evidence="8">The sequence shown here is derived from an EMBL/GenBank/DDBJ whole genome shotgun (WGS) entry which is preliminary data.</text>
</comment>
<evidence type="ECO:0000256" key="2">
    <source>
        <dbReference type="ARBA" id="ARBA00008814"/>
    </source>
</evidence>
<dbReference type="InterPro" id="IPR051313">
    <property type="entry name" value="Bact_iron-sidero_bind"/>
</dbReference>
<dbReference type="PROSITE" id="PS50983">
    <property type="entry name" value="FE_B12_PBP"/>
    <property type="match status" value="1"/>
</dbReference>
<evidence type="ECO:0000256" key="3">
    <source>
        <dbReference type="ARBA" id="ARBA00022448"/>
    </source>
</evidence>
<dbReference type="GO" id="GO:0030288">
    <property type="term" value="C:outer membrane-bounded periplasmic space"/>
    <property type="evidence" value="ECO:0007669"/>
    <property type="project" value="TreeGrafter"/>
</dbReference>
<evidence type="ECO:0000256" key="1">
    <source>
        <dbReference type="ARBA" id="ARBA00004196"/>
    </source>
</evidence>
<gene>
    <name evidence="8" type="ORF">SASC598J21_019340</name>
</gene>
<dbReference type="InterPro" id="IPR002491">
    <property type="entry name" value="ABC_transptr_periplasmic_BD"/>
</dbReference>
<proteinExistence type="inferred from homology"/>
<comment type="similarity">
    <text evidence="2">Belongs to the bacterial solute-binding protein 8 family.</text>
</comment>
<evidence type="ECO:0000259" key="7">
    <source>
        <dbReference type="PROSITE" id="PS50983"/>
    </source>
</evidence>
<accession>A0A074V474</accession>
<dbReference type="InterPro" id="IPR033870">
    <property type="entry name" value="FatB"/>
</dbReference>
<dbReference type="SUPFAM" id="SSF53807">
    <property type="entry name" value="Helical backbone' metal receptor"/>
    <property type="match status" value="1"/>
</dbReference>
<dbReference type="PANTHER" id="PTHR30532:SF28">
    <property type="entry name" value="PETROBACTIN-BINDING PROTEIN YCLQ"/>
    <property type="match status" value="1"/>
</dbReference>
<evidence type="ECO:0000313" key="9">
    <source>
        <dbReference type="Proteomes" id="UP000027644"/>
    </source>
</evidence>
<sequence length="328" mass="36603">MNGKLKKCAVSLLGLIAVATMVTISGCDKKPVSASSSAVQKRSEPLIIKHQLGTTTIDHIPQRVAAMDMNEVDFLDQLNVPVAGMPKDFIPHFLDKYKQNHDDIADLGGIVQPNMERIHTLKPDLILMTPIQKDHYQELTQIAPTLYYEINFNNSEHGHLDTIKNHLLTLGKIFNREDLARTKVAELDTEVSKVRAVTKDRPEKALVVLYNNGSFSNYGVDSRYGFVFSDLGVKPASNDLSTSLHGQPISSEFIKRADPDILYIIDRTSVMEHQPVISAAQVTNPLLRATKAWKNNRVVFVDADAWYTTGASPTSMRLLMQDVMKGYQ</sequence>
<evidence type="ECO:0000256" key="6">
    <source>
        <dbReference type="SAM" id="SignalP"/>
    </source>
</evidence>
<keyword evidence="4" id="KW-0410">Iron transport</keyword>
<dbReference type="Gene3D" id="3.40.50.1980">
    <property type="entry name" value="Nitrogenase molybdenum iron protein domain"/>
    <property type="match status" value="2"/>
</dbReference>
<evidence type="ECO:0000313" key="8">
    <source>
        <dbReference type="EMBL" id="KEQ00233.1"/>
    </source>
</evidence>
<keyword evidence="5 6" id="KW-0732">Signal</keyword>
<dbReference type="CDD" id="cd01140">
    <property type="entry name" value="FatB"/>
    <property type="match status" value="1"/>
</dbReference>
<feature type="chain" id="PRO_5001700452" evidence="6">
    <location>
        <begin position="20"/>
        <end position="328"/>
    </location>
</feature>
<evidence type="ECO:0000256" key="5">
    <source>
        <dbReference type="ARBA" id="ARBA00022729"/>
    </source>
</evidence>
<dbReference type="Pfam" id="PF01497">
    <property type="entry name" value="Peripla_BP_2"/>
    <property type="match status" value="1"/>
</dbReference>
<dbReference type="EMBL" id="AVQL01000453">
    <property type="protein sequence ID" value="KEQ00233.1"/>
    <property type="molecule type" value="Genomic_DNA"/>
</dbReference>
<keyword evidence="4" id="KW-0408">Iron</keyword>
<dbReference type="Proteomes" id="UP000027644">
    <property type="component" value="Unassembled WGS sequence"/>
</dbReference>
<keyword evidence="3" id="KW-0813">Transport</keyword>
<organism evidence="8 9">
    <name type="scientific">Snodgrassella alvi SCGC AB-598-J21</name>
    <dbReference type="NCBI Taxonomy" id="1385367"/>
    <lineage>
        <taxon>Bacteria</taxon>
        <taxon>Pseudomonadati</taxon>
        <taxon>Pseudomonadota</taxon>
        <taxon>Betaproteobacteria</taxon>
        <taxon>Neisseriales</taxon>
        <taxon>Neisseriaceae</taxon>
        <taxon>Snodgrassella</taxon>
    </lineage>
</organism>
<feature type="signal peptide" evidence="6">
    <location>
        <begin position="1"/>
        <end position="19"/>
    </location>
</feature>